<dbReference type="EMBL" id="MU005592">
    <property type="protein sequence ID" value="KAF2681365.1"/>
    <property type="molecule type" value="Genomic_DNA"/>
</dbReference>
<reference evidence="2" key="1">
    <citation type="journal article" date="2020" name="Stud. Mycol.">
        <title>101 Dothideomycetes genomes: a test case for predicting lifestyles and emergence of pathogens.</title>
        <authorList>
            <person name="Haridas S."/>
            <person name="Albert R."/>
            <person name="Binder M."/>
            <person name="Bloem J."/>
            <person name="Labutti K."/>
            <person name="Salamov A."/>
            <person name="Andreopoulos B."/>
            <person name="Baker S."/>
            <person name="Barry K."/>
            <person name="Bills G."/>
            <person name="Bluhm B."/>
            <person name="Cannon C."/>
            <person name="Castanera R."/>
            <person name="Culley D."/>
            <person name="Daum C."/>
            <person name="Ezra D."/>
            <person name="Gonzalez J."/>
            <person name="Henrissat B."/>
            <person name="Kuo A."/>
            <person name="Liang C."/>
            <person name="Lipzen A."/>
            <person name="Lutzoni F."/>
            <person name="Magnuson J."/>
            <person name="Mondo S."/>
            <person name="Nolan M."/>
            <person name="Ohm R."/>
            <person name="Pangilinan J."/>
            <person name="Park H.-J."/>
            <person name="Ramirez L."/>
            <person name="Alfaro M."/>
            <person name="Sun H."/>
            <person name="Tritt A."/>
            <person name="Yoshinaga Y."/>
            <person name="Zwiers L.-H."/>
            <person name="Turgeon B."/>
            <person name="Goodwin S."/>
            <person name="Spatafora J."/>
            <person name="Crous P."/>
            <person name="Grigoriev I."/>
        </authorList>
    </citation>
    <scope>NUCLEOTIDE SEQUENCE</scope>
    <source>
        <strain evidence="2">CBS 122367</strain>
    </source>
</reference>
<sequence>MTFLAGPSALIECLPDELLQLIFAGLPTVELRNAALVSRCFYRHATDFLWQDVALVDTWKLHLNDQTRHIYGDRGQGEPDEHDDTPIIEKLYILATNPTLASKVQVLTHRCHLPSPNIFSELPNMYFHADNLSQDRRLHTLLWLAIRNMVNVHTLRIIYGHFNITKILLGAFLSPNRPQRIRLRKLWLESCSLSLLETDYGGFLSPEYLTGLESIRVRRLRAESANTPERSKMRFKEFRLSRGGHARQMHNAAGGWFWSTVEYSTENVPRGWLFLSTDELRAKAAEYDAIIWNELPDVRQFVEENQFAAVSQLALPNPMMMLFEKSASTLTSLNLDWIVWRQAETNQDLPAIQDLQQLSRLRFPHLRAFQVRNAVVPESKLPDGVYLLEDMFLEFLEAHSKIQCLAWPVDKFYSHIKPSTDIQNRTRRVVAHLGNVLVDLRLDSYYSMNGETFTDESREPHEQQQRVRRRRFISEFAPYMCKVEQLKLEGGVPRDEKRELVRALHFSPLKKLVLIGVTFPVGNTWGLRGDDLKSLDPAQGSDATAHLEEEDLDGILTAYRNSAPLPPNFQFEPYYGWGAEAPFLQTLSLHHAETVEELKLCGYNGSPILSYATAITGPLLHPLCHFENLRQLVISFWLLTFFEDSYRDAEIIQSWLDTRSPTSTALVVVTPPASPAPTPPVDPAMMPQFHTTTQRPQEFNRWAVALKTRFTPSALAYRVARDIGPHLSNKAKERPGGVRVRASFCLGTRMEGKTANDIFDLDIRVGRNDQVLEFVGPREEAEQSRCWAKLRSRRWF</sequence>
<dbReference type="Gene3D" id="1.20.1280.50">
    <property type="match status" value="1"/>
</dbReference>
<dbReference type="PROSITE" id="PS50181">
    <property type="entry name" value="FBOX"/>
    <property type="match status" value="1"/>
</dbReference>
<evidence type="ECO:0000313" key="2">
    <source>
        <dbReference type="EMBL" id="KAF2681365.1"/>
    </source>
</evidence>
<feature type="domain" description="F-box" evidence="1">
    <location>
        <begin position="8"/>
        <end position="53"/>
    </location>
</feature>
<dbReference type="SUPFAM" id="SSF81383">
    <property type="entry name" value="F-box domain"/>
    <property type="match status" value="1"/>
</dbReference>
<evidence type="ECO:0000313" key="3">
    <source>
        <dbReference type="Proteomes" id="UP000799291"/>
    </source>
</evidence>
<dbReference type="AlphaFoldDB" id="A0A6G1IT77"/>
<dbReference type="OrthoDB" id="47801at2759"/>
<organism evidence="2 3">
    <name type="scientific">Lentithecium fluviatile CBS 122367</name>
    <dbReference type="NCBI Taxonomy" id="1168545"/>
    <lineage>
        <taxon>Eukaryota</taxon>
        <taxon>Fungi</taxon>
        <taxon>Dikarya</taxon>
        <taxon>Ascomycota</taxon>
        <taxon>Pezizomycotina</taxon>
        <taxon>Dothideomycetes</taxon>
        <taxon>Pleosporomycetidae</taxon>
        <taxon>Pleosporales</taxon>
        <taxon>Massarineae</taxon>
        <taxon>Lentitheciaceae</taxon>
        <taxon>Lentithecium</taxon>
    </lineage>
</organism>
<keyword evidence="3" id="KW-1185">Reference proteome</keyword>
<dbReference type="Proteomes" id="UP000799291">
    <property type="component" value="Unassembled WGS sequence"/>
</dbReference>
<accession>A0A6G1IT77</accession>
<protein>
    <recommendedName>
        <fullName evidence="1">F-box domain-containing protein</fullName>
    </recommendedName>
</protein>
<dbReference type="InterPro" id="IPR036047">
    <property type="entry name" value="F-box-like_dom_sf"/>
</dbReference>
<gene>
    <name evidence="2" type="ORF">K458DRAFT_392157</name>
</gene>
<proteinExistence type="predicted"/>
<dbReference type="Pfam" id="PF12937">
    <property type="entry name" value="F-box-like"/>
    <property type="match status" value="1"/>
</dbReference>
<name>A0A6G1IT77_9PLEO</name>
<dbReference type="InterPro" id="IPR001810">
    <property type="entry name" value="F-box_dom"/>
</dbReference>
<evidence type="ECO:0000259" key="1">
    <source>
        <dbReference type="PROSITE" id="PS50181"/>
    </source>
</evidence>